<name>F4LRB0_TEPAE</name>
<dbReference type="PROSITE" id="PS51832">
    <property type="entry name" value="HD_GYP"/>
    <property type="match status" value="1"/>
</dbReference>
<dbReference type="KEGG" id="tae:TepiRe1_2286"/>
<dbReference type="Gene3D" id="1.10.3210.10">
    <property type="entry name" value="Hypothetical protein af1432"/>
    <property type="match status" value="1"/>
</dbReference>
<dbReference type="PATRIC" id="fig|1209989.3.peg.2626"/>
<dbReference type="KEGG" id="tep:TepRe1_2123"/>
<proteinExistence type="predicted"/>
<dbReference type="SMART" id="SM00471">
    <property type="entry name" value="HDc"/>
    <property type="match status" value="1"/>
</dbReference>
<evidence type="ECO:0000259" key="1">
    <source>
        <dbReference type="PROSITE" id="PS51832"/>
    </source>
</evidence>
<dbReference type="RefSeq" id="WP_013779166.1">
    <property type="nucleotide sequence ID" value="NC_015519.1"/>
</dbReference>
<dbReference type="InterPro" id="IPR006675">
    <property type="entry name" value="HDIG_dom"/>
</dbReference>
<dbReference type="PANTHER" id="PTHR43155:SF2">
    <property type="entry name" value="CYCLIC DI-GMP PHOSPHODIESTERASE PA4108"/>
    <property type="match status" value="1"/>
</dbReference>
<accession>L0S3X6</accession>
<sequence length="354" mass="40064">MEKSTSMIPPTKKLVNISDCCEGQIAAEDVITNRGVFLLPQNTMLNAYIINQLINHGISQIYIYSEDEKQVSGISTQELMEAYSKSLNSVKIILHHLASGKKISHQEIAQTSNFILAKSESPFGVLKCINELKKADEYTYTHSFNVAIYGMLTAKWLGLSTEQIRHVITAGILHDLGKARIPSNILNKKGKLLPDEFNCMKKHTIIGYNMSKNITGLRHDVRQVILMHHEREDGKGYPFGVKGNKIHLYTKIISISDVYDAMTSDRVYKKRITPFDTFREFQSVGLGHFDTKIMITFLSNIANYYLGAKVIMNTGQIGEVVYLPPHNPSMPVVRIDSNYIDLNIDKKYCIKEMI</sequence>
<dbReference type="STRING" id="1209989.TepRe1_2123"/>
<protein>
    <submittedName>
        <fullName evidence="2">Metal dependent phosphohydrolase</fullName>
    </submittedName>
</protein>
<dbReference type="NCBIfam" id="TIGR00277">
    <property type="entry name" value="HDIG"/>
    <property type="match status" value="1"/>
</dbReference>
<dbReference type="InterPro" id="IPR003607">
    <property type="entry name" value="HD/PDEase_dom"/>
</dbReference>
<dbReference type="OrthoDB" id="10822at2"/>
<organism evidence="2 3">
    <name type="scientific">Tepidanaerobacter acetatoxydans (strain DSM 21804 / JCM 16047 / Re1)</name>
    <dbReference type="NCBI Taxonomy" id="1209989"/>
    <lineage>
        <taxon>Bacteria</taxon>
        <taxon>Bacillati</taxon>
        <taxon>Bacillota</taxon>
        <taxon>Clostridia</taxon>
        <taxon>Thermosediminibacterales</taxon>
        <taxon>Tepidanaerobacteraceae</taxon>
        <taxon>Tepidanaerobacter</taxon>
    </lineage>
</organism>
<dbReference type="eggNOG" id="COG2206">
    <property type="taxonomic scope" value="Bacteria"/>
</dbReference>
<dbReference type="CDD" id="cd00077">
    <property type="entry name" value="HDc"/>
    <property type="match status" value="1"/>
</dbReference>
<dbReference type="GO" id="GO:0016787">
    <property type="term" value="F:hydrolase activity"/>
    <property type="evidence" value="ECO:0007669"/>
    <property type="project" value="UniProtKB-KW"/>
</dbReference>
<dbReference type="PANTHER" id="PTHR43155">
    <property type="entry name" value="CYCLIC DI-GMP PHOSPHODIESTERASE PA4108-RELATED"/>
    <property type="match status" value="1"/>
</dbReference>
<dbReference type="Pfam" id="PF13487">
    <property type="entry name" value="HD_5"/>
    <property type="match status" value="1"/>
</dbReference>
<feature type="domain" description="HD-GYP" evidence="1">
    <location>
        <begin position="117"/>
        <end position="313"/>
    </location>
</feature>
<keyword evidence="3" id="KW-1185">Reference proteome</keyword>
<dbReference type="HOGENOM" id="CLU_000445_92_1_9"/>
<gene>
    <name evidence="2" type="ordered locus">TEPIRE1_2286</name>
</gene>
<dbReference type="InterPro" id="IPR037522">
    <property type="entry name" value="HD_GYP_dom"/>
</dbReference>
<keyword evidence="2" id="KW-0378">Hydrolase</keyword>
<evidence type="ECO:0000313" key="3">
    <source>
        <dbReference type="Proteomes" id="UP000010802"/>
    </source>
</evidence>
<dbReference type="SUPFAM" id="SSF109604">
    <property type="entry name" value="HD-domain/PDEase-like"/>
    <property type="match status" value="1"/>
</dbReference>
<dbReference type="AlphaFoldDB" id="F4LRB0"/>
<dbReference type="Proteomes" id="UP000010802">
    <property type="component" value="Chromosome"/>
</dbReference>
<accession>F4LRB0</accession>
<evidence type="ECO:0000313" key="2">
    <source>
        <dbReference type="EMBL" id="CCP27119.1"/>
    </source>
</evidence>
<reference evidence="3" key="1">
    <citation type="journal article" date="2013" name="Genome Announc.">
        <title>First genome sequence of a syntrophic acetate-oxidizing bacterium, Tepidanaerobacter acetatoxydans strain Re1.</title>
        <authorList>
            <person name="Manzoor S."/>
            <person name="Bongcam-Rudloff E."/>
            <person name="Schnurer A."/>
            <person name="Muller B."/>
        </authorList>
    </citation>
    <scope>NUCLEOTIDE SEQUENCE [LARGE SCALE GENOMIC DNA]</scope>
    <source>
        <strain evidence="3">Re1</strain>
    </source>
</reference>
<dbReference type="EMBL" id="HF563609">
    <property type="protein sequence ID" value="CCP27119.1"/>
    <property type="molecule type" value="Genomic_DNA"/>
</dbReference>